<dbReference type="EMBL" id="AP028919">
    <property type="protein sequence ID" value="BET00372.1"/>
    <property type="molecule type" value="Genomic_DNA"/>
</dbReference>
<evidence type="ECO:0000256" key="1">
    <source>
        <dbReference type="ARBA" id="ARBA00022679"/>
    </source>
</evidence>
<dbReference type="PROSITE" id="PS00183">
    <property type="entry name" value="UBC_1"/>
    <property type="match status" value="1"/>
</dbReference>
<evidence type="ECO:0000256" key="2">
    <source>
        <dbReference type="ARBA" id="ARBA00022786"/>
    </source>
</evidence>
<proteinExistence type="inferred from homology"/>
<dbReference type="PANTHER" id="PTHR24067">
    <property type="entry name" value="UBIQUITIN-CONJUGATING ENZYME E2"/>
    <property type="match status" value="1"/>
</dbReference>
<sequence length="177" mass="19802">MAQNVNPSSPSQLTPEKVNGNSGQPPLDNHAVTKRLHKELMELMMRGEKGISAFPEGENLFKWVGTICGADGTVFEGFEYKLSIQFPHAYPYSPPVIKFTSQCYHPNIDLSGNICLDILREKWSPLYDVSTVLLSLQSLLGEPNNASPLNPQAAAMWKDPSAYRSYLLSNYSQFYKK</sequence>
<keyword evidence="2 4" id="KW-0833">Ubl conjugation pathway</keyword>
<evidence type="ECO:0000259" key="6">
    <source>
        <dbReference type="PROSITE" id="PS50127"/>
    </source>
</evidence>
<feature type="domain" description="UBC core" evidence="6">
    <location>
        <begin position="31"/>
        <end position="177"/>
    </location>
</feature>
<dbReference type="CDD" id="cd23791">
    <property type="entry name" value="UBCc_UBE2C"/>
    <property type="match status" value="1"/>
</dbReference>
<dbReference type="SMART" id="SM00212">
    <property type="entry name" value="UBCc"/>
    <property type="match status" value="1"/>
</dbReference>
<evidence type="ECO:0000256" key="4">
    <source>
        <dbReference type="RuleBase" id="RU362109"/>
    </source>
</evidence>
<name>A0ABN7B7L6_9HEMI</name>
<dbReference type="Proteomes" id="UP001307889">
    <property type="component" value="Chromosome 11"/>
</dbReference>
<evidence type="ECO:0000313" key="7">
    <source>
        <dbReference type="EMBL" id="BET00372.1"/>
    </source>
</evidence>
<dbReference type="InterPro" id="IPR023313">
    <property type="entry name" value="UBQ-conjugating_AS"/>
</dbReference>
<keyword evidence="4" id="KW-0067">ATP-binding</keyword>
<evidence type="ECO:0000256" key="3">
    <source>
        <dbReference type="PROSITE-ProRule" id="PRU10133"/>
    </source>
</evidence>
<dbReference type="InterPro" id="IPR016135">
    <property type="entry name" value="UBQ-conjugating_enzyme/RWD"/>
</dbReference>
<comment type="similarity">
    <text evidence="4">Belongs to the ubiquitin-conjugating enzyme family.</text>
</comment>
<dbReference type="Pfam" id="PF00179">
    <property type="entry name" value="UQ_con"/>
    <property type="match status" value="1"/>
</dbReference>
<keyword evidence="8" id="KW-1185">Reference proteome</keyword>
<organism evidence="7 8">
    <name type="scientific">Nesidiocoris tenuis</name>
    <dbReference type="NCBI Taxonomy" id="355587"/>
    <lineage>
        <taxon>Eukaryota</taxon>
        <taxon>Metazoa</taxon>
        <taxon>Ecdysozoa</taxon>
        <taxon>Arthropoda</taxon>
        <taxon>Hexapoda</taxon>
        <taxon>Insecta</taxon>
        <taxon>Pterygota</taxon>
        <taxon>Neoptera</taxon>
        <taxon>Paraneoptera</taxon>
        <taxon>Hemiptera</taxon>
        <taxon>Heteroptera</taxon>
        <taxon>Panheteroptera</taxon>
        <taxon>Cimicomorpha</taxon>
        <taxon>Miridae</taxon>
        <taxon>Dicyphina</taxon>
        <taxon>Nesidiocoris</taxon>
    </lineage>
</organism>
<evidence type="ECO:0000256" key="5">
    <source>
        <dbReference type="SAM" id="MobiDB-lite"/>
    </source>
</evidence>
<dbReference type="InterPro" id="IPR000608">
    <property type="entry name" value="UBC"/>
</dbReference>
<keyword evidence="1" id="KW-0808">Transferase</keyword>
<dbReference type="PROSITE" id="PS50127">
    <property type="entry name" value="UBC_2"/>
    <property type="match status" value="1"/>
</dbReference>
<gene>
    <name evidence="7" type="ORF">NTJ_13188</name>
</gene>
<reference evidence="7 8" key="1">
    <citation type="submission" date="2023-09" db="EMBL/GenBank/DDBJ databases">
        <title>Nesidiocoris tenuis whole genome shotgun sequence.</title>
        <authorList>
            <person name="Shibata T."/>
            <person name="Shimoda M."/>
            <person name="Kobayashi T."/>
            <person name="Uehara T."/>
        </authorList>
    </citation>
    <scope>NUCLEOTIDE SEQUENCE [LARGE SCALE GENOMIC DNA]</scope>
    <source>
        <strain evidence="7 8">Japan</strain>
    </source>
</reference>
<dbReference type="InterPro" id="IPR050113">
    <property type="entry name" value="Ub_conjugating_enzyme"/>
</dbReference>
<feature type="active site" description="Glycyl thioester intermediate" evidence="3">
    <location>
        <position position="115"/>
    </location>
</feature>
<accession>A0ABN7B7L6</accession>
<feature type="region of interest" description="Disordered" evidence="5">
    <location>
        <begin position="1"/>
        <end position="30"/>
    </location>
</feature>
<feature type="compositionally biased region" description="Polar residues" evidence="5">
    <location>
        <begin position="1"/>
        <end position="24"/>
    </location>
</feature>
<dbReference type="SUPFAM" id="SSF54495">
    <property type="entry name" value="UBC-like"/>
    <property type="match status" value="1"/>
</dbReference>
<evidence type="ECO:0000313" key="8">
    <source>
        <dbReference type="Proteomes" id="UP001307889"/>
    </source>
</evidence>
<keyword evidence="4" id="KW-0547">Nucleotide-binding</keyword>
<protein>
    <submittedName>
        <fullName evidence="7">Ubiquitin-conjugating enzyme E2</fullName>
    </submittedName>
</protein>
<dbReference type="Gene3D" id="3.10.110.10">
    <property type="entry name" value="Ubiquitin Conjugating Enzyme"/>
    <property type="match status" value="1"/>
</dbReference>